<name>A0A3B0ZK40_9ZZZZ</name>
<evidence type="ECO:0000256" key="1">
    <source>
        <dbReference type="ARBA" id="ARBA00006484"/>
    </source>
</evidence>
<dbReference type="InterPro" id="IPR036291">
    <property type="entry name" value="NAD(P)-bd_dom_sf"/>
</dbReference>
<dbReference type="InterPro" id="IPR020904">
    <property type="entry name" value="Sc_DH/Rdtase_CS"/>
</dbReference>
<keyword evidence="2" id="KW-0560">Oxidoreductase</keyword>
<dbReference type="PANTHER" id="PTHR44196">
    <property type="entry name" value="DEHYDROGENASE/REDUCTASE SDR FAMILY MEMBER 7B"/>
    <property type="match status" value="1"/>
</dbReference>
<dbReference type="Gene3D" id="3.40.50.720">
    <property type="entry name" value="NAD(P)-binding Rossmann-like Domain"/>
    <property type="match status" value="1"/>
</dbReference>
<evidence type="ECO:0000313" key="3">
    <source>
        <dbReference type="EMBL" id="VAW89470.1"/>
    </source>
</evidence>
<dbReference type="PRINTS" id="PR00081">
    <property type="entry name" value="GDHRDH"/>
</dbReference>
<dbReference type="AlphaFoldDB" id="A0A3B0ZK40"/>
<dbReference type="GO" id="GO:0016020">
    <property type="term" value="C:membrane"/>
    <property type="evidence" value="ECO:0007669"/>
    <property type="project" value="TreeGrafter"/>
</dbReference>
<dbReference type="GO" id="GO:0016491">
    <property type="term" value="F:oxidoreductase activity"/>
    <property type="evidence" value="ECO:0007669"/>
    <property type="project" value="UniProtKB-KW"/>
</dbReference>
<proteinExistence type="inferred from homology"/>
<dbReference type="PANTHER" id="PTHR44196:SF1">
    <property type="entry name" value="DEHYDROGENASE_REDUCTASE SDR FAMILY MEMBER 7B"/>
    <property type="match status" value="1"/>
</dbReference>
<accession>A0A3B0ZK40</accession>
<dbReference type="PROSITE" id="PS00061">
    <property type="entry name" value="ADH_SHORT"/>
    <property type="match status" value="1"/>
</dbReference>
<dbReference type="SUPFAM" id="SSF51735">
    <property type="entry name" value="NAD(P)-binding Rossmann-fold domains"/>
    <property type="match status" value="1"/>
</dbReference>
<protein>
    <submittedName>
        <fullName evidence="3">Oxidoreductase, short-chain dehydrogenase/reductase family</fullName>
    </submittedName>
</protein>
<organism evidence="3">
    <name type="scientific">hydrothermal vent metagenome</name>
    <dbReference type="NCBI Taxonomy" id="652676"/>
    <lineage>
        <taxon>unclassified sequences</taxon>
        <taxon>metagenomes</taxon>
        <taxon>ecological metagenomes</taxon>
    </lineage>
</organism>
<dbReference type="InterPro" id="IPR002347">
    <property type="entry name" value="SDR_fam"/>
</dbReference>
<gene>
    <name evidence="3" type="ORF">MNBD_GAMMA18-1693</name>
</gene>
<evidence type="ECO:0000256" key="2">
    <source>
        <dbReference type="ARBA" id="ARBA00023002"/>
    </source>
</evidence>
<sequence length="246" mass="27540">MANVVMIGATSTVAQAMALQFAARGDRLFCLARNEQKLTKFATSLSQAYVGGFCFDFNESDRVEEALSVLYEAMPVIDIVIFAHGELPDQQISEHDYDVVRKTFEGNLLSVLALLIPLANRLEQQGRGKLGVITSVAGDRGRPRNYTYGAAKGALSLYLQGLRSRLWGSGVEVYDFKMGPVNTPMTVNHEKNFSFSTPEKVATIMVNALQKKRYTVYVPGYWIWVMRVVRLLPEALFQRLKFLSAR</sequence>
<dbReference type="EMBL" id="UOFP01000272">
    <property type="protein sequence ID" value="VAW89470.1"/>
    <property type="molecule type" value="Genomic_DNA"/>
</dbReference>
<comment type="similarity">
    <text evidence="1">Belongs to the short-chain dehydrogenases/reductases (SDR) family.</text>
</comment>
<reference evidence="3" key="1">
    <citation type="submission" date="2018-06" db="EMBL/GenBank/DDBJ databases">
        <authorList>
            <person name="Zhirakovskaya E."/>
        </authorList>
    </citation>
    <scope>NUCLEOTIDE SEQUENCE</scope>
</reference>
<dbReference type="Pfam" id="PF00106">
    <property type="entry name" value="adh_short"/>
    <property type="match status" value="1"/>
</dbReference>